<feature type="domain" description="VOC" evidence="2">
    <location>
        <begin position="46"/>
        <end position="160"/>
    </location>
</feature>
<dbReference type="InterPro" id="IPR029068">
    <property type="entry name" value="Glyas_Bleomycin-R_OHBP_Dase"/>
</dbReference>
<keyword evidence="4" id="KW-1185">Reference proteome</keyword>
<reference evidence="4" key="1">
    <citation type="submission" date="2016-10" db="EMBL/GenBank/DDBJ databases">
        <authorList>
            <person name="Varghese N."/>
            <person name="Submissions S."/>
        </authorList>
    </citation>
    <scope>NUCLEOTIDE SEQUENCE [LARGE SCALE GENOMIC DNA]</scope>
    <source>
        <strain evidence="4">DSM 16089</strain>
    </source>
</reference>
<dbReference type="Proteomes" id="UP000183750">
    <property type="component" value="Unassembled WGS sequence"/>
</dbReference>
<evidence type="ECO:0000256" key="1">
    <source>
        <dbReference type="SAM" id="MobiDB-lite"/>
    </source>
</evidence>
<dbReference type="InterPro" id="IPR004360">
    <property type="entry name" value="Glyas_Fos-R_dOase_dom"/>
</dbReference>
<dbReference type="InterPro" id="IPR037523">
    <property type="entry name" value="VOC_core"/>
</dbReference>
<dbReference type="PANTHER" id="PTHR34109">
    <property type="entry name" value="BNAUNNG04460D PROTEIN-RELATED"/>
    <property type="match status" value="1"/>
</dbReference>
<evidence type="ECO:0000313" key="4">
    <source>
        <dbReference type="Proteomes" id="UP000183750"/>
    </source>
</evidence>
<dbReference type="SUPFAM" id="SSF54593">
    <property type="entry name" value="Glyoxalase/Bleomycin resistance protein/Dihydroxybiphenyl dioxygenase"/>
    <property type="match status" value="1"/>
</dbReference>
<proteinExistence type="predicted"/>
<accession>A0A1H4P551</accession>
<dbReference type="Pfam" id="PF00903">
    <property type="entry name" value="Glyoxalase"/>
    <property type="match status" value="1"/>
</dbReference>
<dbReference type="PROSITE" id="PS51819">
    <property type="entry name" value="VOC"/>
    <property type="match status" value="1"/>
</dbReference>
<sequence>MLRAARRGIHSNTGVSKGCSEAVPTVDGTPVDRADRPTYPAGMTVSSLFPILRTGDLPRLTRFYEAAFGAEVRYRFEQDGVDVYVALTVGGGTLGIGLEHDIPRGEAIAVWIYTDDAGRAFTDAIAAGTESVAAPEDMPWGERVAQVHDPDANLLYLATPPPPS</sequence>
<protein>
    <submittedName>
        <fullName evidence="3">Uncharacterized conserved protein PhnB, glyoxalase superfamily</fullName>
    </submittedName>
</protein>
<gene>
    <name evidence="3" type="ORF">SAMN04489807_2680</name>
</gene>
<name>A0A1H4P551_9MICO</name>
<feature type="region of interest" description="Disordered" evidence="1">
    <location>
        <begin position="1"/>
        <end position="37"/>
    </location>
</feature>
<evidence type="ECO:0000259" key="2">
    <source>
        <dbReference type="PROSITE" id="PS51819"/>
    </source>
</evidence>
<dbReference type="Gene3D" id="3.10.180.10">
    <property type="entry name" value="2,3-Dihydroxybiphenyl 1,2-Dioxygenase, domain 1"/>
    <property type="match status" value="1"/>
</dbReference>
<evidence type="ECO:0000313" key="3">
    <source>
        <dbReference type="EMBL" id="SEC02570.1"/>
    </source>
</evidence>
<dbReference type="AlphaFoldDB" id="A0A1H4P551"/>
<organism evidence="3 4">
    <name type="scientific">Microbacterium hydrocarbonoxydans</name>
    <dbReference type="NCBI Taxonomy" id="273678"/>
    <lineage>
        <taxon>Bacteria</taxon>
        <taxon>Bacillati</taxon>
        <taxon>Actinomycetota</taxon>
        <taxon>Actinomycetes</taxon>
        <taxon>Micrococcales</taxon>
        <taxon>Microbacteriaceae</taxon>
        <taxon>Microbacterium</taxon>
    </lineage>
</organism>
<dbReference type="EMBL" id="FNSQ01000005">
    <property type="protein sequence ID" value="SEC02570.1"/>
    <property type="molecule type" value="Genomic_DNA"/>
</dbReference>